<evidence type="ECO:0000313" key="3">
    <source>
        <dbReference type="Proteomes" id="UP000249422"/>
    </source>
</evidence>
<comment type="caution">
    <text evidence="2">The sequence shown here is derived from an EMBL/GenBank/DDBJ whole genome shotgun (WGS) entry which is preliminary data.</text>
</comment>
<organism evidence="2 3">
    <name type="scientific">Aeromonas salmonicida</name>
    <dbReference type="NCBI Taxonomy" id="645"/>
    <lineage>
        <taxon>Bacteria</taxon>
        <taxon>Pseudomonadati</taxon>
        <taxon>Pseudomonadota</taxon>
        <taxon>Gammaproteobacteria</taxon>
        <taxon>Aeromonadales</taxon>
        <taxon>Aeromonadaceae</taxon>
        <taxon>Aeromonas</taxon>
    </lineage>
</organism>
<accession>A0AAX1PKA8</accession>
<dbReference type="AlphaFoldDB" id="A0AAX1PKA8"/>
<name>A0AAX1PKA8_AERSA</name>
<feature type="domain" description="Bacteriophage Mu GpT" evidence="1">
    <location>
        <begin position="10"/>
        <end position="298"/>
    </location>
</feature>
<gene>
    <name evidence="2" type="ORF">DEU50_104178</name>
</gene>
<dbReference type="InterPro" id="IPR018774">
    <property type="entry name" value="Phage_Mu_GpT"/>
</dbReference>
<dbReference type="Pfam" id="PF10124">
    <property type="entry name" value="Mu-like_gpT"/>
    <property type="match status" value="1"/>
</dbReference>
<sequence>MALTQAQIVEALTVGASSAFVEGLSVTTPTWNKIATKVGSTGSAENYGWLKDLPGIKEWVGARMLVELGSHGYQIPNKTYEASIVIKREDLEDDAIGKYGVISNGWGRKIGLFPDQNCYGLLKNGFSTLCFDGQNFFDTDHPFETTPASTFSNVVGDPAATGAPWFLVDNTQILLPIIFQERRPFALEFVGADSEYAFFQNKVAMGPDGRHGYGFGLPQTAVGSKEALTAANFEAGKLLMASYKETDGETPLGTMARLLVVGPSNESAAREILDRMNLENGESNINYKNVELHISPYLP</sequence>
<dbReference type="RefSeq" id="WP_111588197.1">
    <property type="nucleotide sequence ID" value="NZ_CAWNWF010000004.1"/>
</dbReference>
<proteinExistence type="predicted"/>
<evidence type="ECO:0000313" key="2">
    <source>
        <dbReference type="EMBL" id="RAJ06397.1"/>
    </source>
</evidence>
<evidence type="ECO:0000259" key="1">
    <source>
        <dbReference type="Pfam" id="PF10124"/>
    </source>
</evidence>
<reference evidence="2 3" key="1">
    <citation type="submission" date="2018-06" db="EMBL/GenBank/DDBJ databases">
        <title>Freshwater and sediment microbial communities from various areas in North America, analyzing microbe dynamics in response to fracking.</title>
        <authorList>
            <person name="Lamendella R."/>
        </authorList>
    </citation>
    <scope>NUCLEOTIDE SEQUENCE [LARGE SCALE GENOMIC DNA]</scope>
    <source>
        <strain evidence="2 3">17</strain>
    </source>
</reference>
<dbReference type="Proteomes" id="UP000249422">
    <property type="component" value="Unassembled WGS sequence"/>
</dbReference>
<dbReference type="EMBL" id="QLLM01000004">
    <property type="protein sequence ID" value="RAJ06397.1"/>
    <property type="molecule type" value="Genomic_DNA"/>
</dbReference>
<protein>
    <submittedName>
        <fullName evidence="2">Phage major head subunit gpT-like protein</fullName>
    </submittedName>
</protein>